<accession>A0A069PPU2</accession>
<organism evidence="2 3">
    <name type="scientific">Caballeronia glathei</name>
    <dbReference type="NCBI Taxonomy" id="60547"/>
    <lineage>
        <taxon>Bacteria</taxon>
        <taxon>Pseudomonadati</taxon>
        <taxon>Pseudomonadota</taxon>
        <taxon>Betaproteobacteria</taxon>
        <taxon>Burkholderiales</taxon>
        <taxon>Burkholderiaceae</taxon>
        <taxon>Caballeronia</taxon>
    </lineage>
</organism>
<evidence type="ECO:0000313" key="3">
    <source>
        <dbReference type="Proteomes" id="UP000027466"/>
    </source>
</evidence>
<comment type="caution">
    <text evidence="2">The sequence shown here is derived from an EMBL/GenBank/DDBJ whole genome shotgun (WGS) entry which is preliminary data.</text>
</comment>
<feature type="compositionally biased region" description="Basic and acidic residues" evidence="1">
    <location>
        <begin position="44"/>
        <end position="77"/>
    </location>
</feature>
<name>A0A069PPU2_9BURK</name>
<reference evidence="2 3" key="1">
    <citation type="submission" date="2014-03" db="EMBL/GenBank/DDBJ databases">
        <title>Draft Genome Sequences of Four Burkholderia Strains.</title>
        <authorList>
            <person name="Liu X.Y."/>
            <person name="Li C.X."/>
            <person name="Xu J.H."/>
        </authorList>
    </citation>
    <scope>NUCLEOTIDE SEQUENCE [LARGE SCALE GENOMIC DNA]</scope>
    <source>
        <strain evidence="2 3">DSM 50014</strain>
    </source>
</reference>
<keyword evidence="3" id="KW-1185">Reference proteome</keyword>
<dbReference type="Proteomes" id="UP000027466">
    <property type="component" value="Unassembled WGS sequence"/>
</dbReference>
<protein>
    <submittedName>
        <fullName evidence="2">Uncharacterized protein</fullName>
    </submittedName>
</protein>
<feature type="region of interest" description="Disordered" evidence="1">
    <location>
        <begin position="14"/>
        <end position="123"/>
    </location>
</feature>
<evidence type="ECO:0000313" key="2">
    <source>
        <dbReference type="EMBL" id="KDR42693.1"/>
    </source>
</evidence>
<gene>
    <name evidence="2" type="ORF">BG61_07585</name>
</gene>
<dbReference type="AlphaFoldDB" id="A0A069PPU2"/>
<proteinExistence type="predicted"/>
<sequence length="123" mass="13649">MAAHGPAGRFAACARRRIRGTGSNARLNARDPRGRIGAVARRRPFPERSPRSHQPDRQRRCDRRGGAMEGCAREEHGAGNARWSWRYGHRSVRAGRAGNDGTLRPALNDPVSLNGRSHPVRRV</sequence>
<dbReference type="EMBL" id="JFHC01000014">
    <property type="protein sequence ID" value="KDR42693.1"/>
    <property type="molecule type" value="Genomic_DNA"/>
</dbReference>
<evidence type="ECO:0000256" key="1">
    <source>
        <dbReference type="SAM" id="MobiDB-lite"/>
    </source>
</evidence>